<keyword evidence="6" id="KW-1185">Reference proteome</keyword>
<dbReference type="GO" id="GO:0030490">
    <property type="term" value="P:maturation of SSU-rRNA"/>
    <property type="evidence" value="ECO:0007669"/>
    <property type="project" value="TreeGrafter"/>
</dbReference>
<dbReference type="Gene3D" id="2.20.28.10">
    <property type="match status" value="1"/>
</dbReference>
<dbReference type="EMBL" id="CP002278">
    <property type="protein sequence ID" value="ADP77881.1"/>
    <property type="molecule type" value="Genomic_DNA"/>
</dbReference>
<dbReference type="CDD" id="cd09876">
    <property type="entry name" value="PIN_Nob1-like"/>
    <property type="match status" value="1"/>
</dbReference>
<evidence type="ECO:0000256" key="2">
    <source>
        <dbReference type="ARBA" id="ARBA00022723"/>
    </source>
</evidence>
<evidence type="ECO:0000256" key="3">
    <source>
        <dbReference type="ARBA" id="ARBA00022801"/>
    </source>
</evidence>
<accession>E3GWB6</accession>
<name>E3GWB6_METFV</name>
<evidence type="ECO:0000259" key="4">
    <source>
        <dbReference type="Pfam" id="PF17146"/>
    </source>
</evidence>
<feature type="domain" description="Ribonuclease PIN" evidence="4">
    <location>
        <begin position="3"/>
        <end position="86"/>
    </location>
</feature>
<evidence type="ECO:0000256" key="1">
    <source>
        <dbReference type="ARBA" id="ARBA00022722"/>
    </source>
</evidence>
<dbReference type="PANTHER" id="PTHR12814:SF2">
    <property type="entry name" value="RNA-BINDING PROTEIN NOB1"/>
    <property type="match status" value="1"/>
</dbReference>
<dbReference type="PANTHER" id="PTHR12814">
    <property type="entry name" value="RNA-BINDING PROTEIN NOB1"/>
    <property type="match status" value="1"/>
</dbReference>
<dbReference type="GO" id="GO:0004521">
    <property type="term" value="F:RNA endonuclease activity"/>
    <property type="evidence" value="ECO:0007669"/>
    <property type="project" value="TreeGrafter"/>
</dbReference>
<dbReference type="Gene3D" id="3.40.50.1010">
    <property type="entry name" value="5'-nuclease"/>
    <property type="match status" value="1"/>
</dbReference>
<dbReference type="Pfam" id="PF17146">
    <property type="entry name" value="PIN_6"/>
    <property type="match status" value="1"/>
</dbReference>
<dbReference type="InterPro" id="IPR039907">
    <property type="entry name" value="NOB1"/>
</dbReference>
<dbReference type="KEGG" id="mfv:Mfer_1087"/>
<organism evidence="5 6">
    <name type="scientific">Methanothermus fervidus (strain ATCC 43054 / DSM 2088 / JCM 10308 / V24 S)</name>
    <dbReference type="NCBI Taxonomy" id="523846"/>
    <lineage>
        <taxon>Archaea</taxon>
        <taxon>Methanobacteriati</taxon>
        <taxon>Methanobacteriota</taxon>
        <taxon>Methanomada group</taxon>
        <taxon>Methanobacteria</taxon>
        <taxon>Methanobacteriales</taxon>
        <taxon>Methanothermaceae</taxon>
        <taxon>Methanothermus</taxon>
    </lineage>
</organism>
<protein>
    <recommendedName>
        <fullName evidence="4">Ribonuclease PIN domain-containing protein</fullName>
    </recommendedName>
</protein>
<evidence type="ECO:0000313" key="5">
    <source>
        <dbReference type="EMBL" id="ADP77881.1"/>
    </source>
</evidence>
<dbReference type="OrthoDB" id="27944at2157"/>
<keyword evidence="3" id="KW-0378">Hydrolase</keyword>
<dbReference type="HOGENOM" id="CLU_109674_0_0_2"/>
<sequence length="163" mass="18602">MEILDASAIICGYKPKKKAFTIPEVTSEIKDIRSKQFLNSLLKKRILEIKDVDEKTIKDTKKILRKIADISKLSFTDIKLISLAISIHKKGENVVVVTDDYMVQNALKILKIPFISLLSQGIKQVYRWVKICTGCKKIYPEEYKGKDCEICGSPIVKKRISKN</sequence>
<dbReference type="STRING" id="523846.Mfer_1087"/>
<keyword evidence="2" id="KW-0479">Metal-binding</keyword>
<gene>
    <name evidence="5" type="ordered locus">Mfer_1087</name>
</gene>
<proteinExistence type="predicted"/>
<dbReference type="InterPro" id="IPR033411">
    <property type="entry name" value="Ribonuclease_PIN"/>
</dbReference>
<dbReference type="GO" id="GO:0046872">
    <property type="term" value="F:metal ion binding"/>
    <property type="evidence" value="ECO:0007669"/>
    <property type="project" value="UniProtKB-KW"/>
</dbReference>
<keyword evidence="1" id="KW-0540">Nuclease</keyword>
<dbReference type="GO" id="GO:0016787">
    <property type="term" value="F:hydrolase activity"/>
    <property type="evidence" value="ECO:0007669"/>
    <property type="project" value="UniProtKB-KW"/>
</dbReference>
<reference evidence="5 6" key="1">
    <citation type="journal article" date="2010" name="Stand. Genomic Sci.">
        <title>Complete genome sequence of Methanothermus fervidus type strain (V24S).</title>
        <authorList>
            <person name="Anderson I."/>
            <person name="Djao O.D."/>
            <person name="Misra M."/>
            <person name="Chertkov O."/>
            <person name="Nolan M."/>
            <person name="Lucas S."/>
            <person name="Lapidus A."/>
            <person name="Del Rio T.G."/>
            <person name="Tice H."/>
            <person name="Cheng J.F."/>
            <person name="Tapia R."/>
            <person name="Han C."/>
            <person name="Goodwin L."/>
            <person name="Pitluck S."/>
            <person name="Liolios K."/>
            <person name="Ivanova N."/>
            <person name="Mavromatis K."/>
            <person name="Mikhailova N."/>
            <person name="Pati A."/>
            <person name="Brambilla E."/>
            <person name="Chen A."/>
            <person name="Palaniappan K."/>
            <person name="Land M."/>
            <person name="Hauser L."/>
            <person name="Chang Y.J."/>
            <person name="Jeffries C.D."/>
            <person name="Sikorski J."/>
            <person name="Spring S."/>
            <person name="Rohde M."/>
            <person name="Eichinger K."/>
            <person name="Huber H."/>
            <person name="Wirth R."/>
            <person name="Goker M."/>
            <person name="Detter J.C."/>
            <person name="Woyke T."/>
            <person name="Bristow J."/>
            <person name="Eisen J.A."/>
            <person name="Markowitz V."/>
            <person name="Hugenholtz P."/>
            <person name="Klenk H.P."/>
            <person name="Kyrpides N.C."/>
        </authorList>
    </citation>
    <scope>NUCLEOTIDE SEQUENCE [LARGE SCALE GENOMIC DNA]</scope>
    <source>
        <strain evidence="6">ATCC 43054 / DSM 2088 / JCM 10308 / V24 S</strain>
    </source>
</reference>
<dbReference type="GO" id="GO:0030688">
    <property type="term" value="C:preribosome, small subunit precursor"/>
    <property type="evidence" value="ECO:0007669"/>
    <property type="project" value="TreeGrafter"/>
</dbReference>
<evidence type="ECO:0000313" key="6">
    <source>
        <dbReference type="Proteomes" id="UP000002315"/>
    </source>
</evidence>
<dbReference type="AlphaFoldDB" id="E3GWB6"/>
<dbReference type="Proteomes" id="UP000002315">
    <property type="component" value="Chromosome"/>
</dbReference>